<accession>A0A0C9ZSM1</accession>
<dbReference type="Pfam" id="PF00743">
    <property type="entry name" value="FMO-like"/>
    <property type="match status" value="1"/>
</dbReference>
<dbReference type="AlphaFoldDB" id="A0A0C9ZSM1"/>
<reference evidence="5 6" key="1">
    <citation type="submission" date="2014-04" db="EMBL/GenBank/DDBJ databases">
        <authorList>
            <consortium name="DOE Joint Genome Institute"/>
            <person name="Kuo A."/>
            <person name="Kohler A."/>
            <person name="Costa M.D."/>
            <person name="Nagy L.G."/>
            <person name="Floudas D."/>
            <person name="Copeland A."/>
            <person name="Barry K.W."/>
            <person name="Cichocki N."/>
            <person name="Veneault-Fourrey C."/>
            <person name="LaButti K."/>
            <person name="Lindquist E.A."/>
            <person name="Lipzen A."/>
            <person name="Lundell T."/>
            <person name="Morin E."/>
            <person name="Murat C."/>
            <person name="Sun H."/>
            <person name="Tunlid A."/>
            <person name="Henrissat B."/>
            <person name="Grigoriev I.V."/>
            <person name="Hibbett D.S."/>
            <person name="Martin F."/>
            <person name="Nordberg H.P."/>
            <person name="Cantor M.N."/>
            <person name="Hua S.X."/>
        </authorList>
    </citation>
    <scope>NUCLEOTIDE SEQUENCE [LARGE SCALE GENOMIC DNA]</scope>
    <source>
        <strain evidence="5 6">441</strain>
    </source>
</reference>
<dbReference type="OrthoDB" id="2915840at2759"/>
<evidence type="ECO:0000313" key="5">
    <source>
        <dbReference type="EMBL" id="KIK22748.1"/>
    </source>
</evidence>
<dbReference type="HOGENOM" id="CLU_035533_0_0_1"/>
<dbReference type="SUPFAM" id="SSF51735">
    <property type="entry name" value="NAD(P)-binding Rossmann-fold domains"/>
    <property type="match status" value="1"/>
</dbReference>
<dbReference type="InterPro" id="IPR050346">
    <property type="entry name" value="FMO-like"/>
</dbReference>
<dbReference type="InterPro" id="IPR036188">
    <property type="entry name" value="FAD/NAD-bd_sf"/>
</dbReference>
<reference evidence="6" key="2">
    <citation type="submission" date="2015-01" db="EMBL/GenBank/DDBJ databases">
        <title>Evolutionary Origins and Diversification of the Mycorrhizal Mutualists.</title>
        <authorList>
            <consortium name="DOE Joint Genome Institute"/>
            <consortium name="Mycorrhizal Genomics Consortium"/>
            <person name="Kohler A."/>
            <person name="Kuo A."/>
            <person name="Nagy L.G."/>
            <person name="Floudas D."/>
            <person name="Copeland A."/>
            <person name="Barry K.W."/>
            <person name="Cichocki N."/>
            <person name="Veneault-Fourrey C."/>
            <person name="LaButti K."/>
            <person name="Lindquist E.A."/>
            <person name="Lipzen A."/>
            <person name="Lundell T."/>
            <person name="Morin E."/>
            <person name="Murat C."/>
            <person name="Riley R."/>
            <person name="Ohm R."/>
            <person name="Sun H."/>
            <person name="Tunlid A."/>
            <person name="Henrissat B."/>
            <person name="Grigoriev I.V."/>
            <person name="Hibbett D.S."/>
            <person name="Martin F."/>
        </authorList>
    </citation>
    <scope>NUCLEOTIDE SEQUENCE [LARGE SCALE GENOMIC DNA]</scope>
    <source>
        <strain evidence="6">441</strain>
    </source>
</reference>
<protein>
    <recommendedName>
        <fullName evidence="7">L-ornithine N(5)-oxygenase</fullName>
    </recommendedName>
</protein>
<dbReference type="EMBL" id="KN833736">
    <property type="protein sequence ID" value="KIK22748.1"/>
    <property type="molecule type" value="Genomic_DNA"/>
</dbReference>
<evidence type="ECO:0000256" key="4">
    <source>
        <dbReference type="ARBA" id="ARBA00023002"/>
    </source>
</evidence>
<name>A0A0C9ZSM1_9AGAM</name>
<dbReference type="SUPFAM" id="SSF51905">
    <property type="entry name" value="FAD/NAD(P)-binding domain"/>
    <property type="match status" value="2"/>
</dbReference>
<dbReference type="Proteomes" id="UP000054018">
    <property type="component" value="Unassembled WGS sequence"/>
</dbReference>
<dbReference type="InterPro" id="IPR020946">
    <property type="entry name" value="Flavin_mOase-like"/>
</dbReference>
<dbReference type="GO" id="GO:0050660">
    <property type="term" value="F:flavin adenine dinucleotide binding"/>
    <property type="evidence" value="ECO:0007669"/>
    <property type="project" value="InterPro"/>
</dbReference>
<dbReference type="PRINTS" id="PR00411">
    <property type="entry name" value="PNDRDTASEI"/>
</dbReference>
<keyword evidence="2" id="KW-0285">Flavoprotein</keyword>
<dbReference type="STRING" id="765257.A0A0C9ZSM1"/>
<gene>
    <name evidence="5" type="ORF">PISMIDRAFT_102055</name>
</gene>
<keyword evidence="4" id="KW-0560">Oxidoreductase</keyword>
<dbReference type="GO" id="GO:0050661">
    <property type="term" value="F:NADP binding"/>
    <property type="evidence" value="ECO:0007669"/>
    <property type="project" value="InterPro"/>
</dbReference>
<dbReference type="Gene3D" id="3.50.50.60">
    <property type="entry name" value="FAD/NAD(P)-binding domain"/>
    <property type="match status" value="1"/>
</dbReference>
<organism evidence="5 6">
    <name type="scientific">Pisolithus microcarpus 441</name>
    <dbReference type="NCBI Taxonomy" id="765257"/>
    <lineage>
        <taxon>Eukaryota</taxon>
        <taxon>Fungi</taxon>
        <taxon>Dikarya</taxon>
        <taxon>Basidiomycota</taxon>
        <taxon>Agaricomycotina</taxon>
        <taxon>Agaricomycetes</taxon>
        <taxon>Agaricomycetidae</taxon>
        <taxon>Boletales</taxon>
        <taxon>Sclerodermatineae</taxon>
        <taxon>Pisolithaceae</taxon>
        <taxon>Pisolithus</taxon>
    </lineage>
</organism>
<evidence type="ECO:0008006" key="7">
    <source>
        <dbReference type="Google" id="ProtNLM"/>
    </source>
</evidence>
<evidence type="ECO:0000256" key="2">
    <source>
        <dbReference type="ARBA" id="ARBA00022630"/>
    </source>
</evidence>
<evidence type="ECO:0000313" key="6">
    <source>
        <dbReference type="Proteomes" id="UP000054018"/>
    </source>
</evidence>
<keyword evidence="3" id="KW-0274">FAD</keyword>
<evidence type="ECO:0000256" key="3">
    <source>
        <dbReference type="ARBA" id="ARBA00022827"/>
    </source>
</evidence>
<dbReference type="GO" id="GO:0004499">
    <property type="term" value="F:N,N-dimethylaniline monooxygenase activity"/>
    <property type="evidence" value="ECO:0007669"/>
    <property type="project" value="InterPro"/>
</dbReference>
<dbReference type="InterPro" id="IPR036291">
    <property type="entry name" value="NAD(P)-bd_dom_sf"/>
</dbReference>
<keyword evidence="6" id="KW-1185">Reference proteome</keyword>
<sequence length="565" mass="63422">MASLDAVRRQSVGIVGAGAAGLVTAHTLLQDGFENVQLLTRDKSVGGVWERQRIYPGVTINNVYGEFCFSSLPMPPPQNPTQKRPGGEDMCAYMEKFADTFLAGKIRFETEVLNIRRATGSGWETEVQDLRKNVKQVLVYDRIVLCTGGCSEPFIPESLSPDAAIKASFRGLVCHSAEFARHLDRILEDHKAIPDYSVLVVGGGKSAQDMSALLTRHGVKVTIVFEKTDAFLAYPIELPAILRRSRFLSIMASHIELRTRLERFLHTTWLGGKITRAFWDFLTWSSYKSLSIPQNSPLRNSHSLFWGIRTNEEGAGKKDGFYALCNEGKIKLAAPARAVKYVGDRESVLLSNGMEIKANAVILATGFGSSWTNLFARETAKELGIGRHPPLADAEEHVWDYTSFRDPPAPHPGSEEWVSSIYRGIVPARNITRRDFAINGAYFTINNGYTYEVIAHWISSYFLGDRMRLPSSPEEATKIAGRNAAWMRRRFPEMLLWVNESYSSDLAFWSWPQAMDELLEDMGVPIMRSGGNWLTWPFKIITPAEIENLGEERRAQREMDSEAIN</sequence>
<evidence type="ECO:0000256" key="1">
    <source>
        <dbReference type="ARBA" id="ARBA00009183"/>
    </source>
</evidence>
<comment type="similarity">
    <text evidence="1">Belongs to the FMO family.</text>
</comment>
<dbReference type="PANTHER" id="PTHR23023">
    <property type="entry name" value="DIMETHYLANILINE MONOOXYGENASE"/>
    <property type="match status" value="1"/>
</dbReference>
<proteinExistence type="inferred from homology"/>